<feature type="compositionally biased region" description="Low complexity" evidence="1">
    <location>
        <begin position="186"/>
        <end position="198"/>
    </location>
</feature>
<name>A0A1H1T8U5_9ACTN</name>
<dbReference type="RefSeq" id="WP_091524632.1">
    <property type="nucleotide sequence ID" value="NZ_LT629772.1"/>
</dbReference>
<reference evidence="3 4" key="1">
    <citation type="submission" date="2016-10" db="EMBL/GenBank/DDBJ databases">
        <authorList>
            <person name="de Groot N.N."/>
        </authorList>
    </citation>
    <scope>NUCLEOTIDE SEQUENCE [LARGE SCALE GENOMIC DNA]</scope>
    <source>
        <strain evidence="3 4">DSM 21800</strain>
    </source>
</reference>
<feature type="domain" description="NYN" evidence="2">
    <location>
        <begin position="33"/>
        <end position="146"/>
    </location>
</feature>
<keyword evidence="4" id="KW-1185">Reference proteome</keyword>
<accession>A0A1H1T8U5</accession>
<dbReference type="OrthoDB" id="9800236at2"/>
<dbReference type="Gene3D" id="3.40.50.1010">
    <property type="entry name" value="5'-nuclease"/>
    <property type="match status" value="1"/>
</dbReference>
<dbReference type="STRING" id="630515.SAMN04489812_2299"/>
<gene>
    <name evidence="3" type="ORF">SAMN04489812_2299</name>
</gene>
<feature type="compositionally biased region" description="Polar residues" evidence="1">
    <location>
        <begin position="219"/>
        <end position="235"/>
    </location>
</feature>
<dbReference type="EMBL" id="LT629772">
    <property type="protein sequence ID" value="SDS56598.1"/>
    <property type="molecule type" value="Genomic_DNA"/>
</dbReference>
<dbReference type="GO" id="GO:0004540">
    <property type="term" value="F:RNA nuclease activity"/>
    <property type="evidence" value="ECO:0007669"/>
    <property type="project" value="InterPro"/>
</dbReference>
<sequence length="324" mass="34376">MDGRCAIFVDAGFLLGAGGTRVSGTSLRSATTVEVGPLITAIVEQVAADCGLDPLRIYWYDATPDAAFTPQHKQIALLPDVKVRLGRIGVSGSQKGVDLRLALDLIGVARNRAACTAYLLTGDDDLTEAIEAAQDLGMKVKLVGIEDADHRLGVMSVAEQLALQVDGLLRLPTSLISEHFHPTRSAAPTPATVGPGAVSRPDPSVLARSHPITPAAGRTNGNGQTPDGSGSTDTSAIAQRTTVVTAELLQAADEVGRIVAEKLFETTTEAQLEEIKSDEPVLPRHLDVVLLKDCASRIGEPSTDLQPIRRTLRSAFWTRLNEMH</sequence>
<dbReference type="AlphaFoldDB" id="A0A1H1T8U5"/>
<dbReference type="Pfam" id="PF01936">
    <property type="entry name" value="NYN"/>
    <property type="match status" value="1"/>
</dbReference>
<feature type="region of interest" description="Disordered" evidence="1">
    <location>
        <begin position="181"/>
        <end position="235"/>
    </location>
</feature>
<organism evidence="3 4">
    <name type="scientific">Microlunatus soli</name>
    <dbReference type="NCBI Taxonomy" id="630515"/>
    <lineage>
        <taxon>Bacteria</taxon>
        <taxon>Bacillati</taxon>
        <taxon>Actinomycetota</taxon>
        <taxon>Actinomycetes</taxon>
        <taxon>Propionibacteriales</taxon>
        <taxon>Propionibacteriaceae</taxon>
        <taxon>Microlunatus</taxon>
    </lineage>
</organism>
<evidence type="ECO:0000259" key="2">
    <source>
        <dbReference type="Pfam" id="PF01936"/>
    </source>
</evidence>
<evidence type="ECO:0000313" key="4">
    <source>
        <dbReference type="Proteomes" id="UP000199103"/>
    </source>
</evidence>
<dbReference type="InterPro" id="IPR021139">
    <property type="entry name" value="NYN"/>
</dbReference>
<dbReference type="Proteomes" id="UP000199103">
    <property type="component" value="Chromosome I"/>
</dbReference>
<evidence type="ECO:0000313" key="3">
    <source>
        <dbReference type="EMBL" id="SDS56598.1"/>
    </source>
</evidence>
<proteinExistence type="predicted"/>
<protein>
    <submittedName>
        <fullName evidence="3">NYN domain-containing protein</fullName>
    </submittedName>
</protein>
<evidence type="ECO:0000256" key="1">
    <source>
        <dbReference type="SAM" id="MobiDB-lite"/>
    </source>
</evidence>